<accession>A0ABN2AYP8</accession>
<name>A0ABN2AYP8_9ACTN</name>
<comment type="caution">
    <text evidence="1">The sequence shown here is derived from an EMBL/GenBank/DDBJ whole genome shotgun (WGS) entry which is preliminary data.</text>
</comment>
<keyword evidence="2" id="KW-1185">Reference proteome</keyword>
<dbReference type="Proteomes" id="UP001501470">
    <property type="component" value="Unassembled WGS sequence"/>
</dbReference>
<dbReference type="EMBL" id="BAAAQD010000011">
    <property type="protein sequence ID" value="GAA1529360.1"/>
    <property type="molecule type" value="Genomic_DNA"/>
</dbReference>
<dbReference type="RefSeq" id="WP_344504839.1">
    <property type="nucleotide sequence ID" value="NZ_BAAAQD010000011.1"/>
</dbReference>
<proteinExistence type="predicted"/>
<sequence length="89" mass="10055">MAEDDFTIKLTRDQALVLSDWLDRMMGTAEFDSLVNQDRAVWSPLYRIAGTLETSLVEVFVPDYPARLDAARKRLLDGLGEVGRPVDEL</sequence>
<protein>
    <submittedName>
        <fullName evidence="1">Uncharacterized protein</fullName>
    </submittedName>
</protein>
<evidence type="ECO:0000313" key="2">
    <source>
        <dbReference type="Proteomes" id="UP001501470"/>
    </source>
</evidence>
<gene>
    <name evidence="1" type="ORF">GCM10009827_053270</name>
</gene>
<reference evidence="1 2" key="1">
    <citation type="journal article" date="2019" name="Int. J. Syst. Evol. Microbiol.">
        <title>The Global Catalogue of Microorganisms (GCM) 10K type strain sequencing project: providing services to taxonomists for standard genome sequencing and annotation.</title>
        <authorList>
            <consortium name="The Broad Institute Genomics Platform"/>
            <consortium name="The Broad Institute Genome Sequencing Center for Infectious Disease"/>
            <person name="Wu L."/>
            <person name="Ma J."/>
        </authorList>
    </citation>
    <scope>NUCLEOTIDE SEQUENCE [LARGE SCALE GENOMIC DNA]</scope>
    <source>
        <strain evidence="1 2">JCM 15933</strain>
    </source>
</reference>
<organism evidence="1 2">
    <name type="scientific">Dactylosporangium maewongense</name>
    <dbReference type="NCBI Taxonomy" id="634393"/>
    <lineage>
        <taxon>Bacteria</taxon>
        <taxon>Bacillati</taxon>
        <taxon>Actinomycetota</taxon>
        <taxon>Actinomycetes</taxon>
        <taxon>Micromonosporales</taxon>
        <taxon>Micromonosporaceae</taxon>
        <taxon>Dactylosporangium</taxon>
    </lineage>
</organism>
<evidence type="ECO:0000313" key="1">
    <source>
        <dbReference type="EMBL" id="GAA1529360.1"/>
    </source>
</evidence>